<dbReference type="PANTHER" id="PTHR23514:SF3">
    <property type="entry name" value="BYPASS OF STOP CODON PROTEIN 6"/>
    <property type="match status" value="1"/>
</dbReference>
<evidence type="ECO:0000256" key="3">
    <source>
        <dbReference type="ARBA" id="ARBA00022448"/>
    </source>
</evidence>
<feature type="transmembrane region" description="Helical" evidence="7">
    <location>
        <begin position="12"/>
        <end position="34"/>
    </location>
</feature>
<feature type="transmembrane region" description="Helical" evidence="7">
    <location>
        <begin position="136"/>
        <end position="157"/>
    </location>
</feature>
<keyword evidence="4 7" id="KW-0812">Transmembrane</keyword>
<evidence type="ECO:0000256" key="2">
    <source>
        <dbReference type="ARBA" id="ARBA00008335"/>
    </source>
</evidence>
<evidence type="ECO:0000313" key="10">
    <source>
        <dbReference type="Proteomes" id="UP000189970"/>
    </source>
</evidence>
<organism evidence="9 10">
    <name type="scientific">Vagococcus martis</name>
    <dbReference type="NCBI Taxonomy" id="1768210"/>
    <lineage>
        <taxon>Bacteria</taxon>
        <taxon>Bacillati</taxon>
        <taxon>Bacillota</taxon>
        <taxon>Bacilli</taxon>
        <taxon>Lactobacillales</taxon>
        <taxon>Enterococcaceae</taxon>
        <taxon>Vagococcus</taxon>
    </lineage>
</organism>
<feature type="transmembrane region" description="Helical" evidence="7">
    <location>
        <begin position="163"/>
        <end position="183"/>
    </location>
</feature>
<feature type="transmembrane region" description="Helical" evidence="7">
    <location>
        <begin position="77"/>
        <end position="94"/>
    </location>
</feature>
<protein>
    <submittedName>
        <fullName evidence="9">MFS transporter</fullName>
    </submittedName>
</protein>
<dbReference type="Proteomes" id="UP000189970">
    <property type="component" value="Unassembled WGS sequence"/>
</dbReference>
<feature type="domain" description="Major facilitator superfamily (MFS) profile" evidence="8">
    <location>
        <begin position="11"/>
        <end position="392"/>
    </location>
</feature>
<evidence type="ECO:0000256" key="7">
    <source>
        <dbReference type="SAM" id="Phobius"/>
    </source>
</evidence>
<feature type="transmembrane region" description="Helical" evidence="7">
    <location>
        <begin position="279"/>
        <end position="301"/>
    </location>
</feature>
<comment type="subcellular location">
    <subcellularLocation>
        <location evidence="1">Cell membrane</location>
        <topology evidence="1">Multi-pass membrane protein</topology>
    </subcellularLocation>
</comment>
<dbReference type="PROSITE" id="PS50850">
    <property type="entry name" value="MFS"/>
    <property type="match status" value="1"/>
</dbReference>
<evidence type="ECO:0000256" key="1">
    <source>
        <dbReference type="ARBA" id="ARBA00004651"/>
    </source>
</evidence>
<keyword evidence="3" id="KW-0813">Transport</keyword>
<feature type="transmembrane region" description="Helical" evidence="7">
    <location>
        <begin position="341"/>
        <end position="361"/>
    </location>
</feature>
<dbReference type="AlphaFoldDB" id="A0A1V4DE74"/>
<sequence length="399" mass="45261">MQKKQNLYNMTILSLYINYILQGMATIIITQNMSSLMNQFNTNTKGISLVISFIGVGRVVSLLLAGRLSDKFSRKMSIWLGMFSYAVFFGGMLFCENLLSALFVTLFAGFANAFLDTGTYPTLIEAYPDKHAFLSVLNKFFISVGQFCLPLFVSFLTMRDLSYRYSFIVCFIILVCNGLNMWYRVFPNTKMVLEKEKILDDSLMATKPKFMIEGLSSIVFGFTSVSTFNILLMWLPDFGEKVGDMSRTQSLMLISIYSIGSIVSVFLTSYLVKTYIKPIYMIVGCSFFSFCSLMMLLIFPYPPVIRLVAFSVGVFASGGIWQLSLSLFLEMFPQNKGRMTSYYTLATSFSVMVTPILTGYLSELSLYYVFIFNGIVTFIGFFVSIVIKTRYQKIFPTLV</sequence>
<dbReference type="InterPro" id="IPR036259">
    <property type="entry name" value="MFS_trans_sf"/>
</dbReference>
<comment type="similarity">
    <text evidence="2">Belongs to the major facilitator superfamily.</text>
</comment>
<evidence type="ECO:0000256" key="4">
    <source>
        <dbReference type="ARBA" id="ARBA00022692"/>
    </source>
</evidence>
<dbReference type="Gene3D" id="1.20.1250.20">
    <property type="entry name" value="MFS general substrate transporter like domains"/>
    <property type="match status" value="2"/>
</dbReference>
<dbReference type="PANTHER" id="PTHR23514">
    <property type="entry name" value="BYPASS OF STOP CODON PROTEIN 6"/>
    <property type="match status" value="1"/>
</dbReference>
<dbReference type="GO" id="GO:0005886">
    <property type="term" value="C:plasma membrane"/>
    <property type="evidence" value="ECO:0007669"/>
    <property type="project" value="UniProtKB-SubCell"/>
</dbReference>
<evidence type="ECO:0000313" key="9">
    <source>
        <dbReference type="EMBL" id="OPF86839.1"/>
    </source>
</evidence>
<feature type="transmembrane region" description="Helical" evidence="7">
    <location>
        <begin position="214"/>
        <end position="234"/>
    </location>
</feature>
<feature type="transmembrane region" description="Helical" evidence="7">
    <location>
        <begin position="307"/>
        <end position="329"/>
    </location>
</feature>
<feature type="transmembrane region" description="Helical" evidence="7">
    <location>
        <begin position="100"/>
        <end position="124"/>
    </location>
</feature>
<keyword evidence="10" id="KW-1185">Reference proteome</keyword>
<evidence type="ECO:0000256" key="6">
    <source>
        <dbReference type="ARBA" id="ARBA00023136"/>
    </source>
</evidence>
<dbReference type="InterPro" id="IPR051788">
    <property type="entry name" value="MFS_Transporter"/>
</dbReference>
<accession>A0A1V4DE74</accession>
<dbReference type="InterPro" id="IPR011701">
    <property type="entry name" value="MFS"/>
</dbReference>
<keyword evidence="5 7" id="KW-1133">Transmembrane helix</keyword>
<dbReference type="EMBL" id="MVAB01000001">
    <property type="protein sequence ID" value="OPF86839.1"/>
    <property type="molecule type" value="Genomic_DNA"/>
</dbReference>
<dbReference type="InterPro" id="IPR020846">
    <property type="entry name" value="MFS_dom"/>
</dbReference>
<dbReference type="GO" id="GO:0022857">
    <property type="term" value="F:transmembrane transporter activity"/>
    <property type="evidence" value="ECO:0007669"/>
    <property type="project" value="InterPro"/>
</dbReference>
<feature type="transmembrane region" description="Helical" evidence="7">
    <location>
        <begin position="254"/>
        <end position="272"/>
    </location>
</feature>
<evidence type="ECO:0000256" key="5">
    <source>
        <dbReference type="ARBA" id="ARBA00022989"/>
    </source>
</evidence>
<comment type="caution">
    <text evidence="9">The sequence shown here is derived from an EMBL/GenBank/DDBJ whole genome shotgun (WGS) entry which is preliminary data.</text>
</comment>
<evidence type="ECO:0000259" key="8">
    <source>
        <dbReference type="PROSITE" id="PS50850"/>
    </source>
</evidence>
<gene>
    <name evidence="9" type="ORF">BW731_00815</name>
</gene>
<dbReference type="RefSeq" id="WP_079344884.1">
    <property type="nucleotide sequence ID" value="NZ_MVAB01000001.1"/>
</dbReference>
<feature type="transmembrane region" description="Helical" evidence="7">
    <location>
        <begin position="46"/>
        <end position="65"/>
    </location>
</feature>
<proteinExistence type="inferred from homology"/>
<keyword evidence="6 7" id="KW-0472">Membrane</keyword>
<reference evidence="9 10" key="1">
    <citation type="submission" date="2017-02" db="EMBL/GenBank/DDBJ databases">
        <title>Vagococcus cremeus sp. nov., isolated from the small intestine of a marten, Martes flavigula.</title>
        <authorList>
            <person name="Tak E.J."/>
            <person name="Bae J.-W."/>
        </authorList>
    </citation>
    <scope>NUCLEOTIDE SEQUENCE [LARGE SCALE GENOMIC DNA]</scope>
    <source>
        <strain evidence="9 10">D7T301</strain>
    </source>
</reference>
<feature type="transmembrane region" description="Helical" evidence="7">
    <location>
        <begin position="367"/>
        <end position="387"/>
    </location>
</feature>
<dbReference type="SUPFAM" id="SSF103473">
    <property type="entry name" value="MFS general substrate transporter"/>
    <property type="match status" value="1"/>
</dbReference>
<name>A0A1V4DE74_9ENTE</name>
<dbReference type="Pfam" id="PF07690">
    <property type="entry name" value="MFS_1"/>
    <property type="match status" value="1"/>
</dbReference>